<protein>
    <recommendedName>
        <fullName evidence="8">ATP synthase subunit delta</fullName>
    </recommendedName>
    <alternativeName>
        <fullName evidence="8">ATP synthase F(1) sector subunit delta</fullName>
    </alternativeName>
    <alternativeName>
        <fullName evidence="8">F-type ATPase subunit delta</fullName>
        <shortName evidence="8">F-ATPase subunit delta</shortName>
    </alternativeName>
</protein>
<dbReference type="PANTHER" id="PTHR11910">
    <property type="entry name" value="ATP SYNTHASE DELTA CHAIN"/>
    <property type="match status" value="1"/>
</dbReference>
<dbReference type="EMBL" id="AZEE01000010">
    <property type="protein sequence ID" value="KRK99453.1"/>
    <property type="molecule type" value="Genomic_DNA"/>
</dbReference>
<dbReference type="RefSeq" id="WP_056946479.1">
    <property type="nucleotide sequence ID" value="NZ_AZEE01000010.1"/>
</dbReference>
<evidence type="ECO:0000256" key="8">
    <source>
        <dbReference type="HAMAP-Rule" id="MF_01416"/>
    </source>
</evidence>
<keyword evidence="7 8" id="KW-0066">ATP synthesis</keyword>
<dbReference type="Pfam" id="PF00213">
    <property type="entry name" value="OSCP"/>
    <property type="match status" value="1"/>
</dbReference>
<dbReference type="AlphaFoldDB" id="A0A0R1LV07"/>
<dbReference type="SUPFAM" id="SSF47928">
    <property type="entry name" value="N-terminal domain of the delta subunit of the F1F0-ATP synthase"/>
    <property type="match status" value="1"/>
</dbReference>
<name>A0A0R1LV07_9LACO</name>
<dbReference type="GO" id="GO:0046933">
    <property type="term" value="F:proton-transporting ATP synthase activity, rotational mechanism"/>
    <property type="evidence" value="ECO:0007669"/>
    <property type="project" value="UniProtKB-UniRule"/>
</dbReference>
<organism evidence="9 10">
    <name type="scientific">Secundilactobacillus odoratitofui DSM 19909 = JCM 15043</name>
    <dbReference type="NCBI Taxonomy" id="1423776"/>
    <lineage>
        <taxon>Bacteria</taxon>
        <taxon>Bacillati</taxon>
        <taxon>Bacillota</taxon>
        <taxon>Bacilli</taxon>
        <taxon>Lactobacillales</taxon>
        <taxon>Lactobacillaceae</taxon>
        <taxon>Secundilactobacillus</taxon>
    </lineage>
</organism>
<keyword evidence="5 8" id="KW-0472">Membrane</keyword>
<evidence type="ECO:0000256" key="5">
    <source>
        <dbReference type="ARBA" id="ARBA00023136"/>
    </source>
</evidence>
<dbReference type="GO" id="GO:0045259">
    <property type="term" value="C:proton-transporting ATP synthase complex"/>
    <property type="evidence" value="ECO:0007669"/>
    <property type="project" value="UniProtKB-KW"/>
</dbReference>
<evidence type="ECO:0000313" key="10">
    <source>
        <dbReference type="Proteomes" id="UP000051160"/>
    </source>
</evidence>
<keyword evidence="10" id="KW-1185">Reference proteome</keyword>
<evidence type="ECO:0000256" key="2">
    <source>
        <dbReference type="ARBA" id="ARBA00022448"/>
    </source>
</evidence>
<dbReference type="HAMAP" id="MF_01416">
    <property type="entry name" value="ATP_synth_delta_bact"/>
    <property type="match status" value="1"/>
</dbReference>
<dbReference type="STRING" id="1423776.FD04_GL002270"/>
<comment type="function">
    <text evidence="8">F(1)F(0) ATP synthase produces ATP from ADP in the presence of a proton or sodium gradient. F-type ATPases consist of two structural domains, F(1) containing the extramembraneous catalytic core and F(0) containing the membrane proton channel, linked together by a central stalk and a peripheral stalk. During catalysis, ATP synthesis in the catalytic domain of F(1) is coupled via a rotary mechanism of the central stalk subunits to proton translocation.</text>
</comment>
<keyword evidence="3 8" id="KW-0375">Hydrogen ion transport</keyword>
<evidence type="ECO:0000256" key="3">
    <source>
        <dbReference type="ARBA" id="ARBA00022781"/>
    </source>
</evidence>
<keyword evidence="8" id="KW-1003">Cell membrane</keyword>
<sequence>MSLDKVTVAKRYSKALFELLDSQDQLDASFEELKQLRKVFQDNPQLGTALTDNSLAPAKREALVKPLLDATTGTVHNLIHMVYDYGRMDAMVEIIDQFQALYDTKNATVYADVTSAVALDDSQLDQLKAGYAKRVGAKQVVLSSKVDADIIGGVIIKSEGTIYDGSIKTKINRVRQALLG</sequence>
<evidence type="ECO:0000256" key="1">
    <source>
        <dbReference type="ARBA" id="ARBA00004370"/>
    </source>
</evidence>
<reference evidence="9 10" key="1">
    <citation type="journal article" date="2015" name="Genome Announc.">
        <title>Expanding the biotechnology potential of lactobacilli through comparative genomics of 213 strains and associated genera.</title>
        <authorList>
            <person name="Sun Z."/>
            <person name="Harris H.M."/>
            <person name="McCann A."/>
            <person name="Guo C."/>
            <person name="Argimon S."/>
            <person name="Zhang W."/>
            <person name="Yang X."/>
            <person name="Jeffery I.B."/>
            <person name="Cooney J.C."/>
            <person name="Kagawa T.F."/>
            <person name="Liu W."/>
            <person name="Song Y."/>
            <person name="Salvetti E."/>
            <person name="Wrobel A."/>
            <person name="Rasinkangas P."/>
            <person name="Parkhill J."/>
            <person name="Rea M.C."/>
            <person name="O'Sullivan O."/>
            <person name="Ritari J."/>
            <person name="Douillard F.P."/>
            <person name="Paul Ross R."/>
            <person name="Yang R."/>
            <person name="Briner A.E."/>
            <person name="Felis G.E."/>
            <person name="de Vos W.M."/>
            <person name="Barrangou R."/>
            <person name="Klaenhammer T.R."/>
            <person name="Caufield P.W."/>
            <person name="Cui Y."/>
            <person name="Zhang H."/>
            <person name="O'Toole P.W."/>
        </authorList>
    </citation>
    <scope>NUCLEOTIDE SEQUENCE [LARGE SCALE GENOMIC DNA]</scope>
    <source>
        <strain evidence="9 10">DSM 19909</strain>
    </source>
</reference>
<evidence type="ECO:0000256" key="6">
    <source>
        <dbReference type="ARBA" id="ARBA00023196"/>
    </source>
</evidence>
<keyword evidence="6 8" id="KW-0139">CF(1)</keyword>
<evidence type="ECO:0000256" key="4">
    <source>
        <dbReference type="ARBA" id="ARBA00023065"/>
    </source>
</evidence>
<comment type="function">
    <text evidence="8">This protein is part of the stalk that links CF(0) to CF(1). It either transmits conformational changes from CF(0) to CF(1) or is implicated in proton conduction.</text>
</comment>
<dbReference type="GO" id="GO:0005886">
    <property type="term" value="C:plasma membrane"/>
    <property type="evidence" value="ECO:0007669"/>
    <property type="project" value="UniProtKB-SubCell"/>
</dbReference>
<dbReference type="InterPro" id="IPR020781">
    <property type="entry name" value="ATPase_OSCP/d_CS"/>
</dbReference>
<dbReference type="OrthoDB" id="9786633at2"/>
<comment type="similarity">
    <text evidence="8">Belongs to the ATPase delta chain family.</text>
</comment>
<dbReference type="PATRIC" id="fig|1423776.4.peg.2300"/>
<dbReference type="InterPro" id="IPR026015">
    <property type="entry name" value="ATP_synth_OSCP/delta_N_sf"/>
</dbReference>
<dbReference type="PROSITE" id="PS00389">
    <property type="entry name" value="ATPASE_DELTA"/>
    <property type="match status" value="1"/>
</dbReference>
<evidence type="ECO:0000313" key="9">
    <source>
        <dbReference type="EMBL" id="KRK99453.1"/>
    </source>
</evidence>
<dbReference type="NCBIfam" id="TIGR01145">
    <property type="entry name" value="ATP_synt_delta"/>
    <property type="match status" value="1"/>
</dbReference>
<dbReference type="InterPro" id="IPR000711">
    <property type="entry name" value="ATPase_OSCP/dsu"/>
</dbReference>
<comment type="caution">
    <text evidence="9">The sequence shown here is derived from an EMBL/GenBank/DDBJ whole genome shotgun (WGS) entry which is preliminary data.</text>
</comment>
<comment type="subcellular location">
    <subcellularLocation>
        <location evidence="8">Cell membrane</location>
        <topology evidence="8">Peripheral membrane protein</topology>
    </subcellularLocation>
    <subcellularLocation>
        <location evidence="1">Membrane</location>
    </subcellularLocation>
</comment>
<dbReference type="Proteomes" id="UP000051160">
    <property type="component" value="Unassembled WGS sequence"/>
</dbReference>
<dbReference type="PRINTS" id="PR00125">
    <property type="entry name" value="ATPASEDELTA"/>
</dbReference>
<gene>
    <name evidence="8" type="primary">atpH</name>
    <name evidence="9" type="ORF">FD04_GL002270</name>
</gene>
<accession>A0A0R1LV07</accession>
<dbReference type="Gene3D" id="1.10.520.20">
    <property type="entry name" value="N-terminal domain of the delta subunit of the F1F0-ATP synthase"/>
    <property type="match status" value="1"/>
</dbReference>
<keyword evidence="4 8" id="KW-0406">Ion transport</keyword>
<evidence type="ECO:0000256" key="7">
    <source>
        <dbReference type="ARBA" id="ARBA00023310"/>
    </source>
</evidence>
<proteinExistence type="inferred from homology"/>
<keyword evidence="2 8" id="KW-0813">Transport</keyword>
<dbReference type="SUPFAM" id="SSF160527">
    <property type="entry name" value="V-type ATPase subunit E-like"/>
    <property type="match status" value="1"/>
</dbReference>